<comment type="caution">
    <text evidence="3">The sequence shown here is derived from an EMBL/GenBank/DDBJ whole genome shotgun (WGS) entry which is preliminary data.</text>
</comment>
<organism evidence="3 4">
    <name type="scientific">Flavobacterium granuli</name>
    <dbReference type="NCBI Taxonomy" id="280093"/>
    <lineage>
        <taxon>Bacteria</taxon>
        <taxon>Pseudomonadati</taxon>
        <taxon>Bacteroidota</taxon>
        <taxon>Flavobacteriia</taxon>
        <taxon>Flavobacteriales</taxon>
        <taxon>Flavobacteriaceae</taxon>
        <taxon>Flavobacterium</taxon>
    </lineage>
</organism>
<evidence type="ECO:0000256" key="2">
    <source>
        <dbReference type="SAM" id="SignalP"/>
    </source>
</evidence>
<dbReference type="RefSeq" id="WP_310004431.1">
    <property type="nucleotide sequence ID" value="NZ_JAVDTX010000002.1"/>
</dbReference>
<keyword evidence="1" id="KW-0472">Membrane</keyword>
<evidence type="ECO:0000313" key="4">
    <source>
        <dbReference type="Proteomes" id="UP001261871"/>
    </source>
</evidence>
<dbReference type="EMBL" id="JAVDTX010000002">
    <property type="protein sequence ID" value="MDR6844251.1"/>
    <property type="molecule type" value="Genomic_DNA"/>
</dbReference>
<evidence type="ECO:0000256" key="1">
    <source>
        <dbReference type="SAM" id="Phobius"/>
    </source>
</evidence>
<feature type="signal peptide" evidence="2">
    <location>
        <begin position="1"/>
        <end position="24"/>
    </location>
</feature>
<accession>A0ABU1RZP2</accession>
<feature type="chain" id="PRO_5045999737" evidence="2">
    <location>
        <begin position="25"/>
        <end position="193"/>
    </location>
</feature>
<feature type="transmembrane region" description="Helical" evidence="1">
    <location>
        <begin position="163"/>
        <end position="184"/>
    </location>
</feature>
<keyword evidence="1" id="KW-1133">Transmembrane helix</keyword>
<gene>
    <name evidence="3" type="ORF">J2W95_000942</name>
</gene>
<keyword evidence="4" id="KW-1185">Reference proteome</keyword>
<evidence type="ECO:0000313" key="3">
    <source>
        <dbReference type="EMBL" id="MDR6844251.1"/>
    </source>
</evidence>
<sequence length="193" mass="21912">MELKLLNSWIILLLFSLSSVCLNAQKTSSTTELAKGFFASEDSIEKDQSKIVKSPQQTQESLVTAENPLYNSIKFDRELKQYDFTAMHQQRSFAWQFYSGICIFIMVVFIVAMGLVLSYKQFKLTEIQVKANISKPKSETTVIESEETNIEISQTGLKINTGVIGLAILFLSLAFFFLYLKYVYPIDIIDVGD</sequence>
<keyword evidence="2" id="KW-0732">Signal</keyword>
<proteinExistence type="predicted"/>
<feature type="transmembrane region" description="Helical" evidence="1">
    <location>
        <begin position="97"/>
        <end position="117"/>
    </location>
</feature>
<dbReference type="Proteomes" id="UP001261871">
    <property type="component" value="Unassembled WGS sequence"/>
</dbReference>
<keyword evidence="1" id="KW-0812">Transmembrane</keyword>
<protein>
    <submittedName>
        <fullName evidence="3">Cytochrome c-type biogenesis protein CcmH/NrfG</fullName>
    </submittedName>
</protein>
<reference evidence="3 4" key="1">
    <citation type="submission" date="2023-07" db="EMBL/GenBank/DDBJ databases">
        <title>Sorghum-associated microbial communities from plants grown in Nebraska, USA.</title>
        <authorList>
            <person name="Schachtman D."/>
        </authorList>
    </citation>
    <scope>NUCLEOTIDE SEQUENCE [LARGE SCALE GENOMIC DNA]</scope>
    <source>
        <strain evidence="3 4">BE124</strain>
    </source>
</reference>
<name>A0ABU1RZP2_9FLAO</name>